<evidence type="ECO:0000313" key="4">
    <source>
        <dbReference type="Proteomes" id="UP000000763"/>
    </source>
</evidence>
<organism evidence="2 4">
    <name type="scientific">Oryza sativa subsp. japonica</name>
    <name type="common">Rice</name>
    <dbReference type="NCBI Taxonomy" id="39947"/>
    <lineage>
        <taxon>Eukaryota</taxon>
        <taxon>Viridiplantae</taxon>
        <taxon>Streptophyta</taxon>
        <taxon>Embryophyta</taxon>
        <taxon>Tracheophyta</taxon>
        <taxon>Spermatophyta</taxon>
        <taxon>Magnoliopsida</taxon>
        <taxon>Liliopsida</taxon>
        <taxon>Poales</taxon>
        <taxon>Poaceae</taxon>
        <taxon>BOP clade</taxon>
        <taxon>Oryzoideae</taxon>
        <taxon>Oryzeae</taxon>
        <taxon>Oryzinae</taxon>
        <taxon>Oryza</taxon>
        <taxon>Oryza sativa</taxon>
    </lineage>
</organism>
<gene>
    <name evidence="2" type="primary">OJ1612_A04.104</name>
    <name evidence="3" type="synonym">P0006G05.107</name>
</gene>
<sequence>MLRAGRGVVLDRRRWPPDPGRSGRIWRGGDWRREGRRRRKGRTVLGGGGGRRQGWRLLRVRRRRRRLVCGDGAVLGGDGGGVPQIRASRPDLAGWRLAAGRATTKEGAHGVGRRWWKAAGMAFAEVVVLAVVLAETAAVVVLKVVLAAVVLVAAVGVGGGGRARGRRRNGSRSRRLASVAAATAAVAVAVEAVATAADAVTAVTGGMADLDSLPRVWQTAASGQRGIVWWRGRSPAWRREAQPMEGGRLGARGTGGEDGGRIGARGASGGGGWLGTRGAASGGGGDLGVRRSCRWVWRGLRRSKASQRGMPVQGSYMSAELVWWWSFGALAVDSQVVSDVVLASLGGRSRLCPLVGLMTVSHA</sequence>
<evidence type="ECO:0000256" key="1">
    <source>
        <dbReference type="SAM" id="Phobius"/>
    </source>
</evidence>
<evidence type="ECO:0000313" key="3">
    <source>
        <dbReference type="EMBL" id="BAD30514.1"/>
    </source>
</evidence>
<name>Q8GVY7_ORYSJ</name>
<feature type="transmembrane region" description="Helical" evidence="1">
    <location>
        <begin position="140"/>
        <end position="163"/>
    </location>
</feature>
<dbReference type="EMBL" id="AP004235">
    <property type="protein sequence ID" value="BAD30514.1"/>
    <property type="molecule type" value="Genomic_DNA"/>
</dbReference>
<keyword evidence="1" id="KW-1133">Transmembrane helix</keyword>
<keyword evidence="1" id="KW-0472">Membrane</keyword>
<reference evidence="4" key="4">
    <citation type="journal article" date="2008" name="Nucleic Acids Res.">
        <title>The rice annotation project database (RAP-DB): 2008 update.</title>
        <authorList>
            <consortium name="The rice annotation project (RAP)"/>
        </authorList>
    </citation>
    <scope>GENOME REANNOTATION</scope>
    <source>
        <strain evidence="4">cv. Nipponbare</strain>
    </source>
</reference>
<proteinExistence type="predicted"/>
<reference evidence="2" key="1">
    <citation type="submission" date="2001-07" db="EMBL/GenBank/DDBJ databases">
        <title>Oryza sativa nipponbare(GA3) genomic DNA, chromosome 7, BAC clone:OJ1612_A04.</title>
        <authorList>
            <person name="Sasaki T."/>
            <person name="Matsumoto T."/>
            <person name="Yamamoto K."/>
        </authorList>
    </citation>
    <scope>NUCLEOTIDE SEQUENCE</scope>
</reference>
<feature type="transmembrane region" description="Helical" evidence="1">
    <location>
        <begin position="175"/>
        <end position="197"/>
    </location>
</feature>
<reference evidence="3" key="2">
    <citation type="submission" date="2001-10" db="EMBL/GenBank/DDBJ databases">
        <title>Oryza sativa nipponbare(GA3) genomic DNA, chromosome 7, PAC clone:P0006G05.</title>
        <authorList>
            <person name="Sasaki T."/>
            <person name="Matsumoto T."/>
            <person name="Yamamoto K."/>
        </authorList>
    </citation>
    <scope>NUCLEOTIDE SEQUENCE</scope>
</reference>
<keyword evidence="1" id="KW-0812">Transmembrane</keyword>
<dbReference type="AlphaFoldDB" id="Q8GVY7"/>
<dbReference type="EMBL" id="AP003960">
    <property type="protein sequence ID" value="BAC45067.1"/>
    <property type="molecule type" value="Genomic_DNA"/>
</dbReference>
<feature type="transmembrane region" description="Helical" evidence="1">
    <location>
        <begin position="115"/>
        <end position="134"/>
    </location>
</feature>
<accession>Q8GVY7</accession>
<protein>
    <submittedName>
        <fullName evidence="2">Uncharacterized protein</fullName>
    </submittedName>
</protein>
<evidence type="ECO:0000313" key="2">
    <source>
        <dbReference type="EMBL" id="BAC45067.1"/>
    </source>
</evidence>
<reference evidence="4" key="3">
    <citation type="journal article" date="2005" name="Nature">
        <title>The map-based sequence of the rice genome.</title>
        <authorList>
            <consortium name="International rice genome sequencing project (IRGSP)"/>
            <person name="Matsumoto T."/>
            <person name="Wu J."/>
            <person name="Kanamori H."/>
            <person name="Katayose Y."/>
            <person name="Fujisawa M."/>
            <person name="Namiki N."/>
            <person name="Mizuno H."/>
            <person name="Yamamoto K."/>
            <person name="Antonio B.A."/>
            <person name="Baba T."/>
            <person name="Sakata K."/>
            <person name="Nagamura Y."/>
            <person name="Aoki H."/>
            <person name="Arikawa K."/>
            <person name="Arita K."/>
            <person name="Bito T."/>
            <person name="Chiden Y."/>
            <person name="Fujitsuka N."/>
            <person name="Fukunaka R."/>
            <person name="Hamada M."/>
            <person name="Harada C."/>
            <person name="Hayashi A."/>
            <person name="Hijishita S."/>
            <person name="Honda M."/>
            <person name="Hosokawa S."/>
            <person name="Ichikawa Y."/>
            <person name="Idonuma A."/>
            <person name="Iijima M."/>
            <person name="Ikeda M."/>
            <person name="Ikeno M."/>
            <person name="Ito K."/>
            <person name="Ito S."/>
            <person name="Ito T."/>
            <person name="Ito Y."/>
            <person name="Ito Y."/>
            <person name="Iwabuchi A."/>
            <person name="Kamiya K."/>
            <person name="Karasawa W."/>
            <person name="Kurita K."/>
            <person name="Katagiri S."/>
            <person name="Kikuta A."/>
            <person name="Kobayashi H."/>
            <person name="Kobayashi N."/>
            <person name="Machita K."/>
            <person name="Maehara T."/>
            <person name="Masukawa M."/>
            <person name="Mizubayashi T."/>
            <person name="Mukai Y."/>
            <person name="Nagasaki H."/>
            <person name="Nagata Y."/>
            <person name="Naito S."/>
            <person name="Nakashima M."/>
            <person name="Nakama Y."/>
            <person name="Nakamichi Y."/>
            <person name="Nakamura M."/>
            <person name="Meguro A."/>
            <person name="Negishi M."/>
            <person name="Ohta I."/>
            <person name="Ohta T."/>
            <person name="Okamoto M."/>
            <person name="Ono N."/>
            <person name="Saji S."/>
            <person name="Sakaguchi M."/>
            <person name="Sakai K."/>
            <person name="Shibata M."/>
            <person name="Shimokawa T."/>
            <person name="Song J."/>
            <person name="Takazaki Y."/>
            <person name="Terasawa K."/>
            <person name="Tsugane M."/>
            <person name="Tsuji K."/>
            <person name="Ueda S."/>
            <person name="Waki K."/>
            <person name="Yamagata H."/>
            <person name="Yamamoto M."/>
            <person name="Yamamoto S."/>
            <person name="Yamane H."/>
            <person name="Yoshiki S."/>
            <person name="Yoshihara R."/>
            <person name="Yukawa K."/>
            <person name="Zhong H."/>
            <person name="Yano M."/>
            <person name="Yuan Q."/>
            <person name="Ouyang S."/>
            <person name="Liu J."/>
            <person name="Jones K.M."/>
            <person name="Gansberger K."/>
            <person name="Moffat K."/>
            <person name="Hill J."/>
            <person name="Bera J."/>
            <person name="Fadrosh D."/>
            <person name="Jin S."/>
            <person name="Johri S."/>
            <person name="Kim M."/>
            <person name="Overton L."/>
            <person name="Reardon M."/>
            <person name="Tsitrin T."/>
            <person name="Vuong H."/>
            <person name="Weaver B."/>
            <person name="Ciecko A."/>
            <person name="Tallon L."/>
            <person name="Jackson J."/>
            <person name="Pai G."/>
            <person name="Aken S.V."/>
            <person name="Utterback T."/>
            <person name="Reidmuller S."/>
            <person name="Feldblyum T."/>
            <person name="Hsiao J."/>
            <person name="Zismann V."/>
            <person name="Iobst S."/>
            <person name="de Vazeille A.R."/>
            <person name="Buell C.R."/>
            <person name="Ying K."/>
            <person name="Li Y."/>
            <person name="Lu T."/>
            <person name="Huang Y."/>
            <person name="Zhao Q."/>
            <person name="Feng Q."/>
            <person name="Zhang L."/>
            <person name="Zhu J."/>
            <person name="Weng Q."/>
            <person name="Mu J."/>
            <person name="Lu Y."/>
            <person name="Fan D."/>
            <person name="Liu Y."/>
            <person name="Guan J."/>
            <person name="Zhang Y."/>
            <person name="Yu S."/>
            <person name="Liu X."/>
            <person name="Zhang Y."/>
            <person name="Hong G."/>
            <person name="Han B."/>
            <person name="Choisne N."/>
            <person name="Demange N."/>
            <person name="Orjeda G."/>
            <person name="Samain S."/>
            <person name="Cattolico L."/>
            <person name="Pelletier E."/>
            <person name="Couloux A."/>
            <person name="Segurens B."/>
            <person name="Wincker P."/>
            <person name="D'Hont A."/>
            <person name="Scarpelli C."/>
            <person name="Weissenbach J."/>
            <person name="Salanoubat M."/>
            <person name="Quetier F."/>
            <person name="Yu Y."/>
            <person name="Kim H.R."/>
            <person name="Rambo T."/>
            <person name="Currie J."/>
            <person name="Collura K."/>
            <person name="Luo M."/>
            <person name="Yang T."/>
            <person name="Ammiraju J.S.S."/>
            <person name="Engler F."/>
            <person name="Soderlund C."/>
            <person name="Wing R.A."/>
            <person name="Palmer L.E."/>
            <person name="de la Bastide M."/>
            <person name="Spiegel L."/>
            <person name="Nascimento L."/>
            <person name="Zutavern T."/>
            <person name="O'Shaughnessy A."/>
            <person name="Dike S."/>
            <person name="Dedhia N."/>
            <person name="Preston R."/>
            <person name="Balija V."/>
            <person name="McCombie W.R."/>
            <person name="Chow T."/>
            <person name="Chen H."/>
            <person name="Chung M."/>
            <person name="Chen C."/>
            <person name="Shaw J."/>
            <person name="Wu H."/>
            <person name="Hsiao K."/>
            <person name="Chao Y."/>
            <person name="Chu M."/>
            <person name="Cheng C."/>
            <person name="Hour A."/>
            <person name="Lee P."/>
            <person name="Lin S."/>
            <person name="Lin Y."/>
            <person name="Liou J."/>
            <person name="Liu S."/>
            <person name="Hsing Y."/>
            <person name="Raghuvanshi S."/>
            <person name="Mohanty A."/>
            <person name="Bharti A.K."/>
            <person name="Gaur A."/>
            <person name="Gupta V."/>
            <person name="Kumar D."/>
            <person name="Ravi V."/>
            <person name="Vij S."/>
            <person name="Kapur A."/>
            <person name="Khurana P."/>
            <person name="Khurana P."/>
            <person name="Khurana J.P."/>
            <person name="Tyagi A.K."/>
            <person name="Gaikwad K."/>
            <person name="Singh A."/>
            <person name="Dalal V."/>
            <person name="Srivastava S."/>
            <person name="Dixit A."/>
            <person name="Pal A.K."/>
            <person name="Ghazi I.A."/>
            <person name="Yadav M."/>
            <person name="Pandit A."/>
            <person name="Bhargava A."/>
            <person name="Sureshbabu K."/>
            <person name="Batra K."/>
            <person name="Sharma T.R."/>
            <person name="Mohapatra T."/>
            <person name="Singh N.K."/>
            <person name="Messing J."/>
            <person name="Nelson A.B."/>
            <person name="Fuks G."/>
            <person name="Kavchok S."/>
            <person name="Keizer G."/>
            <person name="Linton E."/>
            <person name="Llaca V."/>
            <person name="Song R."/>
            <person name="Tanyolac B."/>
            <person name="Young S."/>
            <person name="Ho-Il K."/>
            <person name="Hahn J.H."/>
            <person name="Sangsakoo G."/>
            <person name="Vanavichit A."/>
            <person name="de Mattos Luiz.A.T."/>
            <person name="Zimmer P.D."/>
            <person name="Malone G."/>
            <person name="Dellagostin O."/>
            <person name="de Oliveira A.C."/>
            <person name="Bevan M."/>
            <person name="Bancroft I."/>
            <person name="Minx P."/>
            <person name="Cordum H."/>
            <person name="Wilson R."/>
            <person name="Cheng Z."/>
            <person name="Jin W."/>
            <person name="Jiang J."/>
            <person name="Leong S.A."/>
            <person name="Iwama H."/>
            <person name="Gojobori T."/>
            <person name="Itoh T."/>
            <person name="Niimura Y."/>
            <person name="Fujii Y."/>
            <person name="Habara T."/>
            <person name="Sakai H."/>
            <person name="Sato Y."/>
            <person name="Wilson G."/>
            <person name="Kumar K."/>
            <person name="McCouch S."/>
            <person name="Juretic N."/>
            <person name="Hoen D."/>
            <person name="Wright S."/>
            <person name="Bruskiewich R."/>
            <person name="Bureau T."/>
            <person name="Miyao A."/>
            <person name="Hirochika H."/>
            <person name="Nishikawa T."/>
            <person name="Kadowaki K."/>
            <person name="Sugiura M."/>
            <person name="Burr B."/>
            <person name="Sasaki T."/>
        </authorList>
    </citation>
    <scope>NUCLEOTIDE SEQUENCE [LARGE SCALE GENOMIC DNA]</scope>
    <source>
        <strain evidence="4">cv. Nipponbare</strain>
    </source>
</reference>
<dbReference type="Proteomes" id="UP000000763">
    <property type="component" value="Chromosome 7"/>
</dbReference>